<evidence type="ECO:0008006" key="10">
    <source>
        <dbReference type="Google" id="ProtNLM"/>
    </source>
</evidence>
<dbReference type="GO" id="GO:0016787">
    <property type="term" value="F:hydrolase activity"/>
    <property type="evidence" value="ECO:0007669"/>
    <property type="project" value="UniProtKB-KW"/>
</dbReference>
<evidence type="ECO:0000256" key="3">
    <source>
        <dbReference type="ARBA" id="ARBA00022722"/>
    </source>
</evidence>
<dbReference type="EMBL" id="MHVG01000023">
    <property type="protein sequence ID" value="OHA89913.1"/>
    <property type="molecule type" value="Genomic_DNA"/>
</dbReference>
<keyword evidence="5" id="KW-0378">Hydrolase</keyword>
<keyword evidence="4" id="KW-0255">Endonuclease</keyword>
<organism evidence="8 9">
    <name type="scientific">Candidatus Zambryskibacteria bacterium RIFCSPHIGHO2_01_FULL_44_22b</name>
    <dbReference type="NCBI Taxonomy" id="1802737"/>
    <lineage>
        <taxon>Bacteria</taxon>
        <taxon>Candidatus Zambryskiibacteriota</taxon>
    </lineage>
</organism>
<evidence type="ECO:0000256" key="5">
    <source>
        <dbReference type="ARBA" id="ARBA00022801"/>
    </source>
</evidence>
<evidence type="ECO:0000313" key="9">
    <source>
        <dbReference type="Proteomes" id="UP000178538"/>
    </source>
</evidence>
<evidence type="ECO:0000256" key="1">
    <source>
        <dbReference type="ARBA" id="ARBA00006620"/>
    </source>
</evidence>
<dbReference type="SUPFAM" id="SSF54786">
    <property type="entry name" value="YcfA/nrd intein domain"/>
    <property type="match status" value="1"/>
</dbReference>
<proteinExistence type="inferred from homology"/>
<comment type="caution">
    <text evidence="8">The sequence shown here is derived from an EMBL/GenBank/DDBJ whole genome shotgun (WGS) entry which is preliminary data.</text>
</comment>
<accession>A0A1G2SY35</accession>
<gene>
    <name evidence="8" type="ORF">A2832_02145</name>
</gene>
<dbReference type="Pfam" id="PF07927">
    <property type="entry name" value="HicA_toxin"/>
    <property type="match status" value="1"/>
</dbReference>
<dbReference type="STRING" id="1802737.A2832_02145"/>
<protein>
    <recommendedName>
        <fullName evidence="10">Addiction module toxin, HicA family</fullName>
    </recommendedName>
</protein>
<dbReference type="GO" id="GO:0004519">
    <property type="term" value="F:endonuclease activity"/>
    <property type="evidence" value="ECO:0007669"/>
    <property type="project" value="UniProtKB-KW"/>
</dbReference>
<keyword evidence="7" id="KW-0346">Stress response</keyword>
<keyword evidence="3" id="KW-0540">Nuclease</keyword>
<dbReference type="GO" id="GO:0003729">
    <property type="term" value="F:mRNA binding"/>
    <property type="evidence" value="ECO:0007669"/>
    <property type="project" value="InterPro"/>
</dbReference>
<dbReference type="AlphaFoldDB" id="A0A1G2SY35"/>
<comment type="similarity">
    <text evidence="1">Belongs to the HicA mRNA interferase family.</text>
</comment>
<keyword evidence="2" id="KW-1277">Toxin-antitoxin system</keyword>
<dbReference type="Proteomes" id="UP000178538">
    <property type="component" value="Unassembled WGS sequence"/>
</dbReference>
<dbReference type="InterPro" id="IPR012933">
    <property type="entry name" value="HicA_mRNA_interferase"/>
</dbReference>
<evidence type="ECO:0000256" key="2">
    <source>
        <dbReference type="ARBA" id="ARBA00022649"/>
    </source>
</evidence>
<keyword evidence="6" id="KW-0694">RNA-binding</keyword>
<sequence>MPKLRVVSGRQLVKFFEKQGFELEYGKGSHCKMIKFVGEQIQELAIPLHKEIARGTLKAIFSQAAHFIPVEELRKYFYTK</sequence>
<evidence type="ECO:0000313" key="8">
    <source>
        <dbReference type="EMBL" id="OHA89913.1"/>
    </source>
</evidence>
<evidence type="ECO:0000256" key="7">
    <source>
        <dbReference type="ARBA" id="ARBA00023016"/>
    </source>
</evidence>
<dbReference type="InterPro" id="IPR038570">
    <property type="entry name" value="HicA_sf"/>
</dbReference>
<evidence type="ECO:0000256" key="4">
    <source>
        <dbReference type="ARBA" id="ARBA00022759"/>
    </source>
</evidence>
<evidence type="ECO:0000256" key="6">
    <source>
        <dbReference type="ARBA" id="ARBA00022884"/>
    </source>
</evidence>
<dbReference type="Gene3D" id="3.30.920.30">
    <property type="entry name" value="Hypothetical protein"/>
    <property type="match status" value="1"/>
</dbReference>
<reference evidence="8 9" key="1">
    <citation type="journal article" date="2016" name="Nat. Commun.">
        <title>Thousands of microbial genomes shed light on interconnected biogeochemical processes in an aquifer system.</title>
        <authorList>
            <person name="Anantharaman K."/>
            <person name="Brown C.T."/>
            <person name="Hug L.A."/>
            <person name="Sharon I."/>
            <person name="Castelle C.J."/>
            <person name="Probst A.J."/>
            <person name="Thomas B.C."/>
            <person name="Singh A."/>
            <person name="Wilkins M.J."/>
            <person name="Karaoz U."/>
            <person name="Brodie E.L."/>
            <person name="Williams K.H."/>
            <person name="Hubbard S.S."/>
            <person name="Banfield J.F."/>
        </authorList>
    </citation>
    <scope>NUCLEOTIDE SEQUENCE [LARGE SCALE GENOMIC DNA]</scope>
</reference>
<name>A0A1G2SY35_9BACT</name>